<gene>
    <name evidence="3" type="ORF">V5N11_021261</name>
</gene>
<proteinExistence type="predicted"/>
<comment type="caution">
    <text evidence="3">The sequence shown here is derived from an EMBL/GenBank/DDBJ whole genome shotgun (WGS) entry which is preliminary data.</text>
</comment>
<dbReference type="EMBL" id="JBANAX010000362">
    <property type="protein sequence ID" value="KAL1212706.1"/>
    <property type="molecule type" value="Genomic_DNA"/>
</dbReference>
<evidence type="ECO:0000256" key="1">
    <source>
        <dbReference type="SAM" id="MobiDB-lite"/>
    </source>
</evidence>
<feature type="chain" id="PRO_5044799411" description="S-protein homolog" evidence="2">
    <location>
        <begin position="27"/>
        <end position="183"/>
    </location>
</feature>
<accession>A0ABD1B2P7</accession>
<sequence length="183" mass="21081">MTLNIHKFIRTLAWFLVVHVTVVSYAERPHFVTTELKIVNGMKGLKRPEIVYHCQAINSGLDYGWRRATRPPFGHSFHVLLEGGQKLEEEIHRCHFRSVLGTADVNIRMTAIDSEICKFRKACAIHEVTPEGIKYHGKEWDFEERYPRLIPRKYLEAKWKPWPRRSSGGRAALGSQRGSGGSQ</sequence>
<evidence type="ECO:0008006" key="5">
    <source>
        <dbReference type="Google" id="ProtNLM"/>
    </source>
</evidence>
<keyword evidence="2" id="KW-0732">Signal</keyword>
<reference evidence="3 4" key="1">
    <citation type="submission" date="2024-04" db="EMBL/GenBank/DDBJ databases">
        <title>Genome assembly C_amara_ONT_v2.</title>
        <authorList>
            <person name="Yant L."/>
            <person name="Moore C."/>
            <person name="Slenker M."/>
        </authorList>
    </citation>
    <scope>NUCLEOTIDE SEQUENCE [LARGE SCALE GENOMIC DNA]</scope>
    <source>
        <tissue evidence="3">Leaf</tissue>
    </source>
</reference>
<evidence type="ECO:0000313" key="4">
    <source>
        <dbReference type="Proteomes" id="UP001558713"/>
    </source>
</evidence>
<feature type="signal peptide" evidence="2">
    <location>
        <begin position="1"/>
        <end position="26"/>
    </location>
</feature>
<feature type="region of interest" description="Disordered" evidence="1">
    <location>
        <begin position="162"/>
        <end position="183"/>
    </location>
</feature>
<name>A0ABD1B2P7_CARAN</name>
<evidence type="ECO:0000313" key="3">
    <source>
        <dbReference type="EMBL" id="KAL1212706.1"/>
    </source>
</evidence>
<dbReference type="AlphaFoldDB" id="A0ABD1B2P7"/>
<dbReference type="Proteomes" id="UP001558713">
    <property type="component" value="Unassembled WGS sequence"/>
</dbReference>
<keyword evidence="4" id="KW-1185">Reference proteome</keyword>
<organism evidence="3 4">
    <name type="scientific">Cardamine amara subsp. amara</name>
    <dbReference type="NCBI Taxonomy" id="228776"/>
    <lineage>
        <taxon>Eukaryota</taxon>
        <taxon>Viridiplantae</taxon>
        <taxon>Streptophyta</taxon>
        <taxon>Embryophyta</taxon>
        <taxon>Tracheophyta</taxon>
        <taxon>Spermatophyta</taxon>
        <taxon>Magnoliopsida</taxon>
        <taxon>eudicotyledons</taxon>
        <taxon>Gunneridae</taxon>
        <taxon>Pentapetalae</taxon>
        <taxon>rosids</taxon>
        <taxon>malvids</taxon>
        <taxon>Brassicales</taxon>
        <taxon>Brassicaceae</taxon>
        <taxon>Cardamineae</taxon>
        <taxon>Cardamine</taxon>
    </lineage>
</organism>
<evidence type="ECO:0000256" key="2">
    <source>
        <dbReference type="SAM" id="SignalP"/>
    </source>
</evidence>
<protein>
    <recommendedName>
        <fullName evidence="5">S-protein homolog</fullName>
    </recommendedName>
</protein>